<proteinExistence type="predicted"/>
<dbReference type="Gene3D" id="3.10.180.10">
    <property type="entry name" value="2,3-Dihydroxybiphenyl 1,2-Dioxygenase, domain 1"/>
    <property type="match status" value="2"/>
</dbReference>
<dbReference type="PANTHER" id="PTHR33993">
    <property type="entry name" value="GLYOXALASE-RELATED"/>
    <property type="match status" value="1"/>
</dbReference>
<dbReference type="EMBL" id="JADKYB010000005">
    <property type="protein sequence ID" value="MBM9505126.1"/>
    <property type="molecule type" value="Genomic_DNA"/>
</dbReference>
<evidence type="ECO:0000313" key="3">
    <source>
        <dbReference type="Proteomes" id="UP000749040"/>
    </source>
</evidence>
<evidence type="ECO:0000313" key="2">
    <source>
        <dbReference type="EMBL" id="MBM9505126.1"/>
    </source>
</evidence>
<evidence type="ECO:0000259" key="1">
    <source>
        <dbReference type="PROSITE" id="PS51819"/>
    </source>
</evidence>
<dbReference type="SUPFAM" id="SSF54593">
    <property type="entry name" value="Glyoxalase/Bleomycin resistance protein/Dihydroxybiphenyl dioxygenase"/>
    <property type="match status" value="2"/>
</dbReference>
<dbReference type="CDD" id="cd07247">
    <property type="entry name" value="SgaA_N_like"/>
    <property type="match status" value="2"/>
</dbReference>
<protein>
    <submittedName>
        <fullName evidence="2">VOC family protein</fullName>
    </submittedName>
</protein>
<dbReference type="Pfam" id="PF00903">
    <property type="entry name" value="Glyoxalase"/>
    <property type="match status" value="2"/>
</dbReference>
<comment type="caution">
    <text evidence="2">The sequence shown here is derived from an EMBL/GenBank/DDBJ whole genome shotgun (WGS) entry which is preliminary data.</text>
</comment>
<accession>A0ABS2TQ35</accession>
<feature type="domain" description="VOC" evidence="1">
    <location>
        <begin position="8"/>
        <end position="121"/>
    </location>
</feature>
<dbReference type="PANTHER" id="PTHR33993:SF10">
    <property type="entry name" value="CONSERVED PROTEIN"/>
    <property type="match status" value="1"/>
</dbReference>
<dbReference type="InterPro" id="IPR004360">
    <property type="entry name" value="Glyas_Fos-R_dOase_dom"/>
</dbReference>
<feature type="domain" description="VOC" evidence="1">
    <location>
        <begin position="135"/>
        <end position="254"/>
    </location>
</feature>
<sequence length="264" mass="28297">MSDFKEGAPCWADVSLPDLAAGRRFYGELFGWTFQDQGEEFGHYTMAQRDGKNAAALMEKMDPSMPTAWSVYIASDDAAKTAAKITEAGGQLAFGPDAIGDTGVMLGAIDPGGSFFGVWQGGAHPGFDVVNEPGAFCWTENHTRDADAVDVFYEAVFGYDARQIGDGAGFDYKVWTLPGDPEAQVGGRMRRGEDLPADVPSAFQIYFVVADCDGAADTVRRLGGQVVMEPQDSPFGRMAIVADDQGAHFAVIDVERRTGEIPGQ</sequence>
<gene>
    <name evidence="2" type="ORF">ITX44_11345</name>
</gene>
<dbReference type="InterPro" id="IPR029068">
    <property type="entry name" value="Glyas_Bleomycin-R_OHBP_Dase"/>
</dbReference>
<organism evidence="2 3">
    <name type="scientific">Actinacidiphila acididurans</name>
    <dbReference type="NCBI Taxonomy" id="2784346"/>
    <lineage>
        <taxon>Bacteria</taxon>
        <taxon>Bacillati</taxon>
        <taxon>Actinomycetota</taxon>
        <taxon>Actinomycetes</taxon>
        <taxon>Kitasatosporales</taxon>
        <taxon>Streptomycetaceae</taxon>
        <taxon>Actinacidiphila</taxon>
    </lineage>
</organism>
<dbReference type="Proteomes" id="UP000749040">
    <property type="component" value="Unassembled WGS sequence"/>
</dbReference>
<reference evidence="2 3" key="1">
    <citation type="submission" date="2021-01" db="EMBL/GenBank/DDBJ databases">
        <title>Streptomyces acididurans sp. nov., isolated from a peat swamp forest soil.</title>
        <authorList>
            <person name="Chantavorakit T."/>
            <person name="Duangmal K."/>
        </authorList>
    </citation>
    <scope>NUCLEOTIDE SEQUENCE [LARGE SCALE GENOMIC DNA]</scope>
    <source>
        <strain evidence="2 3">KK5PA1</strain>
    </source>
</reference>
<dbReference type="InterPro" id="IPR037523">
    <property type="entry name" value="VOC_core"/>
</dbReference>
<name>A0ABS2TQ35_9ACTN</name>
<dbReference type="RefSeq" id="WP_205356984.1">
    <property type="nucleotide sequence ID" value="NZ_JADKYB010000005.1"/>
</dbReference>
<keyword evidence="3" id="KW-1185">Reference proteome</keyword>
<dbReference type="PROSITE" id="PS51819">
    <property type="entry name" value="VOC"/>
    <property type="match status" value="2"/>
</dbReference>
<dbReference type="InterPro" id="IPR052164">
    <property type="entry name" value="Anthracycline_SecMetBiosynth"/>
</dbReference>